<accession>W9R342</accession>
<keyword evidence="3" id="KW-1185">Reference proteome</keyword>
<dbReference type="PANTHER" id="PTHR44743:SF11">
    <property type="entry name" value="PUTATIVE, EXPRESSED-RELATED"/>
    <property type="match status" value="1"/>
</dbReference>
<reference evidence="3" key="1">
    <citation type="submission" date="2013-01" db="EMBL/GenBank/DDBJ databases">
        <title>Draft Genome Sequence of a Mulberry Tree, Morus notabilis C.K. Schneid.</title>
        <authorList>
            <person name="He N."/>
            <person name="Zhao S."/>
        </authorList>
    </citation>
    <scope>NUCLEOTIDE SEQUENCE</scope>
</reference>
<dbReference type="InterPro" id="IPR001623">
    <property type="entry name" value="DnaJ_domain"/>
</dbReference>
<evidence type="ECO:0000259" key="1">
    <source>
        <dbReference type="PROSITE" id="PS50076"/>
    </source>
</evidence>
<evidence type="ECO:0000313" key="2">
    <source>
        <dbReference type="EMBL" id="EXB55042.1"/>
    </source>
</evidence>
<dbReference type="PANTHER" id="PTHR44743">
    <property type="entry name" value="PUTATIVE, EXPRESSED-RELATED"/>
    <property type="match status" value="1"/>
</dbReference>
<dbReference type="Pfam" id="PF00226">
    <property type="entry name" value="DnaJ"/>
    <property type="match status" value="1"/>
</dbReference>
<dbReference type="SMART" id="SM00271">
    <property type="entry name" value="DnaJ"/>
    <property type="match status" value="1"/>
</dbReference>
<proteinExistence type="predicted"/>
<dbReference type="CDD" id="cd06257">
    <property type="entry name" value="DnaJ"/>
    <property type="match status" value="1"/>
</dbReference>
<name>W9R342_9ROSA</name>
<protein>
    <submittedName>
        <fullName evidence="2">DnaJ homolog subfamily B member 6</fullName>
    </submittedName>
</protein>
<dbReference type="EMBL" id="KE344220">
    <property type="protein sequence ID" value="EXB55042.1"/>
    <property type="molecule type" value="Genomic_DNA"/>
</dbReference>
<dbReference type="InterPro" id="IPR036869">
    <property type="entry name" value="J_dom_sf"/>
</dbReference>
<dbReference type="InterPro" id="IPR018253">
    <property type="entry name" value="DnaJ_domain_CS"/>
</dbReference>
<gene>
    <name evidence="2" type="ORF">L484_006216</name>
</gene>
<dbReference type="PROSITE" id="PS00636">
    <property type="entry name" value="DNAJ_1"/>
    <property type="match status" value="1"/>
</dbReference>
<dbReference type="Proteomes" id="UP000030645">
    <property type="component" value="Unassembled WGS sequence"/>
</dbReference>
<dbReference type="SUPFAM" id="SSF46565">
    <property type="entry name" value="Chaperone J-domain"/>
    <property type="match status" value="1"/>
</dbReference>
<evidence type="ECO:0000313" key="3">
    <source>
        <dbReference type="Proteomes" id="UP000030645"/>
    </source>
</evidence>
<dbReference type="Gene3D" id="1.10.287.110">
    <property type="entry name" value="DnaJ domain"/>
    <property type="match status" value="1"/>
</dbReference>
<organism evidence="2 3">
    <name type="scientific">Morus notabilis</name>
    <dbReference type="NCBI Taxonomy" id="981085"/>
    <lineage>
        <taxon>Eukaryota</taxon>
        <taxon>Viridiplantae</taxon>
        <taxon>Streptophyta</taxon>
        <taxon>Embryophyta</taxon>
        <taxon>Tracheophyta</taxon>
        <taxon>Spermatophyta</taxon>
        <taxon>Magnoliopsida</taxon>
        <taxon>eudicotyledons</taxon>
        <taxon>Gunneridae</taxon>
        <taxon>Pentapetalae</taxon>
        <taxon>rosids</taxon>
        <taxon>fabids</taxon>
        <taxon>Rosales</taxon>
        <taxon>Moraceae</taxon>
        <taxon>Moreae</taxon>
        <taxon>Morus</taxon>
    </lineage>
</organism>
<dbReference type="PRINTS" id="PR00625">
    <property type="entry name" value="JDOMAIN"/>
</dbReference>
<dbReference type="PROSITE" id="PS50076">
    <property type="entry name" value="DNAJ_2"/>
    <property type="match status" value="1"/>
</dbReference>
<dbReference type="AlphaFoldDB" id="W9R342"/>
<sequence length="175" mass="19867">MDRGGSNGGSCYYAVLGIRKDVSFADVRTAYRKLALVKYRQTTAFCSLSFKWHPDRWTRNPAVAGEAKRRFQQIQEAYSVLSDQTKRSMYDAGLYNPLEEEDEEFCDFMQEMISMMNNVKDEGDSFEDLQRMFVEMVGGDGTSFDLKEDPTATKKARVNASKSSAAKHKCNASRC</sequence>
<feature type="domain" description="J" evidence="1">
    <location>
        <begin position="11"/>
        <end position="94"/>
    </location>
</feature>
<dbReference type="eggNOG" id="KOG0714">
    <property type="taxonomic scope" value="Eukaryota"/>
</dbReference>
<dbReference type="STRING" id="981085.W9R342"/>